<evidence type="ECO:0000256" key="2">
    <source>
        <dbReference type="SAM" id="Phobius"/>
    </source>
</evidence>
<dbReference type="Proteomes" id="UP000324800">
    <property type="component" value="Unassembled WGS sequence"/>
</dbReference>
<sequence length="394" mass="43217">GGALYVQGSGEHTIKDCQFSSCIAQSDTISEGGSVYIAGGTNYVKDVSFKQSTALITNIPHQDGHEIDQSDSSDDTFTDQSQSFGGAIMIIDWQDQSFIKDTSFKDCVAGTGGAVYINSVDKLISIQDVTFSQNIASVGGGGALFAIDTTMVKLHNCKFKQNQALLGFLGNDLHFEQVGTTDNHTSINQFQYNIIDGCSSSSIEPRVCFSGEYGCQLGWIPDSYGNMPAWSIVVIVLASCIFCAVIVGLCLFCCYKLLKQCIKAGKEQYQQGNQENDSGRGQMYRSVEEGSNGSSRKQYDNHQMQQNQYNKQQGNFVQNPIPNQNGLVVVVPERLYTQQNSNFPTYPYQMQGPPQQLPQNLPPLNLQAQQNPVYGFHPPITQQQMSFGKDGLAQ</sequence>
<dbReference type="InterPro" id="IPR039448">
    <property type="entry name" value="Beta_helix"/>
</dbReference>
<gene>
    <name evidence="4" type="ORF">EZS28_012026</name>
</gene>
<feature type="transmembrane region" description="Helical" evidence="2">
    <location>
        <begin position="230"/>
        <end position="258"/>
    </location>
</feature>
<keyword evidence="2" id="KW-1133">Transmembrane helix</keyword>
<evidence type="ECO:0000313" key="4">
    <source>
        <dbReference type="EMBL" id="KAA6392451.1"/>
    </source>
</evidence>
<evidence type="ECO:0000259" key="3">
    <source>
        <dbReference type="Pfam" id="PF13229"/>
    </source>
</evidence>
<dbReference type="EMBL" id="SNRW01002537">
    <property type="protein sequence ID" value="KAA6392451.1"/>
    <property type="molecule type" value="Genomic_DNA"/>
</dbReference>
<evidence type="ECO:0000313" key="5">
    <source>
        <dbReference type="Proteomes" id="UP000324800"/>
    </source>
</evidence>
<dbReference type="SUPFAM" id="SSF51126">
    <property type="entry name" value="Pectin lyase-like"/>
    <property type="match status" value="1"/>
</dbReference>
<reference evidence="4 5" key="1">
    <citation type="submission" date="2019-03" db="EMBL/GenBank/DDBJ databases">
        <title>Single cell metagenomics reveals metabolic interactions within the superorganism composed of flagellate Streblomastix strix and complex community of Bacteroidetes bacteria on its surface.</title>
        <authorList>
            <person name="Treitli S.C."/>
            <person name="Kolisko M."/>
            <person name="Husnik F."/>
            <person name="Keeling P."/>
            <person name="Hampl V."/>
        </authorList>
    </citation>
    <scope>NUCLEOTIDE SEQUENCE [LARGE SCALE GENOMIC DNA]</scope>
    <source>
        <strain evidence="4">ST1C</strain>
    </source>
</reference>
<keyword evidence="2" id="KW-0812">Transmembrane</keyword>
<feature type="non-terminal residue" evidence="4">
    <location>
        <position position="1"/>
    </location>
</feature>
<dbReference type="AlphaFoldDB" id="A0A5J4WC30"/>
<keyword evidence="2" id="KW-0472">Membrane</keyword>
<dbReference type="InterPro" id="IPR011050">
    <property type="entry name" value="Pectin_lyase_fold/virulence"/>
</dbReference>
<organism evidence="4 5">
    <name type="scientific">Streblomastix strix</name>
    <dbReference type="NCBI Taxonomy" id="222440"/>
    <lineage>
        <taxon>Eukaryota</taxon>
        <taxon>Metamonada</taxon>
        <taxon>Preaxostyla</taxon>
        <taxon>Oxymonadida</taxon>
        <taxon>Streblomastigidae</taxon>
        <taxon>Streblomastix</taxon>
    </lineage>
</organism>
<feature type="domain" description="Right handed beta helix" evidence="3">
    <location>
        <begin position="3"/>
        <end position="163"/>
    </location>
</feature>
<accession>A0A5J4WC30</accession>
<comment type="caution">
    <text evidence="4">The sequence shown here is derived from an EMBL/GenBank/DDBJ whole genome shotgun (WGS) entry which is preliminary data.</text>
</comment>
<feature type="region of interest" description="Disordered" evidence="1">
    <location>
        <begin position="269"/>
        <end position="300"/>
    </location>
</feature>
<protein>
    <recommendedName>
        <fullName evidence="3">Right handed beta helix domain-containing protein</fullName>
    </recommendedName>
</protein>
<name>A0A5J4WC30_9EUKA</name>
<evidence type="ECO:0000256" key="1">
    <source>
        <dbReference type="SAM" id="MobiDB-lite"/>
    </source>
</evidence>
<dbReference type="Pfam" id="PF13229">
    <property type="entry name" value="Beta_helix"/>
    <property type="match status" value="1"/>
</dbReference>
<proteinExistence type="predicted"/>